<proteinExistence type="inferred from homology"/>
<comment type="function">
    <text evidence="7">Binds to the 23S rRNA.</text>
</comment>
<dbReference type="InterPro" id="IPR020069">
    <property type="entry name" value="Ribosomal_bL9_C"/>
</dbReference>
<evidence type="ECO:0000313" key="10">
    <source>
        <dbReference type="EMBL" id="HGU47556.1"/>
    </source>
</evidence>
<dbReference type="InterPro" id="IPR036791">
    <property type="entry name" value="Ribosomal_bL9_C_sf"/>
</dbReference>
<dbReference type="EMBL" id="DSZH01000150">
    <property type="protein sequence ID" value="HGU47556.1"/>
    <property type="molecule type" value="Genomic_DNA"/>
</dbReference>
<evidence type="ECO:0000256" key="2">
    <source>
        <dbReference type="ARBA" id="ARBA00022730"/>
    </source>
</evidence>
<gene>
    <name evidence="7 10" type="primary">rplI</name>
    <name evidence="10" type="ORF">ENT60_03195</name>
    <name evidence="9" type="ORF">ENU28_00065</name>
</gene>
<sequence>MKILLLKDVEKLGKRGDVIEVKDGYARNYLIPKGFAVQATPSIIKHFQDINKLKEEVKQKKIIKLQAIADKINRLTYKASLKGGKEGYFGSITNEEICEFLKSKDIEIDKKQIELEEPIRTPGVYDVKINLGEGISGVLKVWVVKKEEK</sequence>
<dbReference type="InterPro" id="IPR020070">
    <property type="entry name" value="Ribosomal_bL9_N"/>
</dbReference>
<dbReference type="GO" id="GO:0003735">
    <property type="term" value="F:structural constituent of ribosome"/>
    <property type="evidence" value="ECO:0007669"/>
    <property type="project" value="InterPro"/>
</dbReference>
<comment type="similarity">
    <text evidence="1 7">Belongs to the bacterial ribosomal protein bL9 family.</text>
</comment>
<dbReference type="PANTHER" id="PTHR21368">
    <property type="entry name" value="50S RIBOSOMAL PROTEIN L9"/>
    <property type="match status" value="1"/>
</dbReference>
<dbReference type="InterPro" id="IPR009027">
    <property type="entry name" value="Ribosomal_bL9/RNase_H1_N"/>
</dbReference>
<dbReference type="SUPFAM" id="SSF55653">
    <property type="entry name" value="Ribosomal protein L9 C-domain"/>
    <property type="match status" value="1"/>
</dbReference>
<dbReference type="InterPro" id="IPR000244">
    <property type="entry name" value="Ribosomal_bL9"/>
</dbReference>
<evidence type="ECO:0000256" key="5">
    <source>
        <dbReference type="ARBA" id="ARBA00023274"/>
    </source>
</evidence>
<protein>
    <recommendedName>
        <fullName evidence="6 7">Large ribosomal subunit protein bL9</fullName>
    </recommendedName>
</protein>
<dbReference type="Pfam" id="PF03948">
    <property type="entry name" value="Ribosomal_L9_C"/>
    <property type="match status" value="1"/>
</dbReference>
<dbReference type="InterPro" id="IPR020594">
    <property type="entry name" value="Ribosomal_bL9_bac/chp"/>
</dbReference>
<dbReference type="GO" id="GO:0019843">
    <property type="term" value="F:rRNA binding"/>
    <property type="evidence" value="ECO:0007669"/>
    <property type="project" value="UniProtKB-UniRule"/>
</dbReference>
<evidence type="ECO:0000256" key="6">
    <source>
        <dbReference type="ARBA" id="ARBA00035292"/>
    </source>
</evidence>
<evidence type="ECO:0000259" key="8">
    <source>
        <dbReference type="PROSITE" id="PS00651"/>
    </source>
</evidence>
<dbReference type="HAMAP" id="MF_00503">
    <property type="entry name" value="Ribosomal_bL9"/>
    <property type="match status" value="1"/>
</dbReference>
<dbReference type="Gene3D" id="3.10.430.100">
    <property type="entry name" value="Ribosomal protein L9, C-terminal domain"/>
    <property type="match status" value="1"/>
</dbReference>
<dbReference type="Pfam" id="PF01281">
    <property type="entry name" value="Ribosomal_L9_N"/>
    <property type="match status" value="1"/>
</dbReference>
<dbReference type="FunFam" id="3.40.5.10:FF:000003">
    <property type="entry name" value="50S ribosomal protein L9"/>
    <property type="match status" value="1"/>
</dbReference>
<dbReference type="GO" id="GO:1990904">
    <property type="term" value="C:ribonucleoprotein complex"/>
    <property type="evidence" value="ECO:0007669"/>
    <property type="project" value="UniProtKB-KW"/>
</dbReference>
<dbReference type="Gene3D" id="3.40.5.10">
    <property type="entry name" value="Ribosomal protein L9, N-terminal domain"/>
    <property type="match status" value="1"/>
</dbReference>
<accession>A0A7C4S1R8</accession>
<feature type="domain" description="Ribosomal protein L9" evidence="8">
    <location>
        <begin position="13"/>
        <end position="40"/>
    </location>
</feature>
<dbReference type="PROSITE" id="PS00651">
    <property type="entry name" value="RIBOSOMAL_L9"/>
    <property type="match status" value="1"/>
</dbReference>
<evidence type="ECO:0000313" key="9">
    <source>
        <dbReference type="EMBL" id="HGQ54842.1"/>
    </source>
</evidence>
<dbReference type="EMBL" id="DTBX01000003">
    <property type="protein sequence ID" value="HGQ54842.1"/>
    <property type="molecule type" value="Genomic_DNA"/>
</dbReference>
<keyword evidence="2 7" id="KW-0699">rRNA-binding</keyword>
<comment type="caution">
    <text evidence="10">The sequence shown here is derived from an EMBL/GenBank/DDBJ whole genome shotgun (WGS) entry which is preliminary data.</text>
</comment>
<dbReference type="GO" id="GO:0005840">
    <property type="term" value="C:ribosome"/>
    <property type="evidence" value="ECO:0007669"/>
    <property type="project" value="UniProtKB-KW"/>
</dbReference>
<dbReference type="NCBIfam" id="TIGR00158">
    <property type="entry name" value="L9"/>
    <property type="match status" value="1"/>
</dbReference>
<organism evidence="10">
    <name type="scientific">candidate division WOR-3 bacterium</name>
    <dbReference type="NCBI Taxonomy" id="2052148"/>
    <lineage>
        <taxon>Bacteria</taxon>
        <taxon>Bacteria division WOR-3</taxon>
    </lineage>
</organism>
<keyword evidence="4 7" id="KW-0689">Ribosomal protein</keyword>
<dbReference type="InterPro" id="IPR036935">
    <property type="entry name" value="Ribosomal_bL9_N_sf"/>
</dbReference>
<evidence type="ECO:0000256" key="7">
    <source>
        <dbReference type="HAMAP-Rule" id="MF_00503"/>
    </source>
</evidence>
<dbReference type="AlphaFoldDB" id="A0A7C4S1R8"/>
<dbReference type="SUPFAM" id="SSF55658">
    <property type="entry name" value="L9 N-domain-like"/>
    <property type="match status" value="1"/>
</dbReference>
<name>A0A7C4S1R8_UNCW3</name>
<evidence type="ECO:0000256" key="4">
    <source>
        <dbReference type="ARBA" id="ARBA00022980"/>
    </source>
</evidence>
<dbReference type="GO" id="GO:0006412">
    <property type="term" value="P:translation"/>
    <property type="evidence" value="ECO:0007669"/>
    <property type="project" value="UniProtKB-UniRule"/>
</dbReference>
<reference evidence="10" key="1">
    <citation type="journal article" date="2020" name="mSystems">
        <title>Genome- and Community-Level Interaction Insights into Carbon Utilization and Element Cycling Functions of Hydrothermarchaeota in Hydrothermal Sediment.</title>
        <authorList>
            <person name="Zhou Z."/>
            <person name="Liu Y."/>
            <person name="Xu W."/>
            <person name="Pan J."/>
            <person name="Luo Z.H."/>
            <person name="Li M."/>
        </authorList>
    </citation>
    <scope>NUCLEOTIDE SEQUENCE [LARGE SCALE GENOMIC DNA]</scope>
    <source>
        <strain evidence="10">SpSt-594</strain>
        <strain evidence="9">SpSt-655</strain>
    </source>
</reference>
<evidence type="ECO:0000256" key="3">
    <source>
        <dbReference type="ARBA" id="ARBA00022884"/>
    </source>
</evidence>
<keyword evidence="5 7" id="KW-0687">Ribonucleoprotein</keyword>
<evidence type="ECO:0000256" key="1">
    <source>
        <dbReference type="ARBA" id="ARBA00010605"/>
    </source>
</evidence>
<keyword evidence="3 7" id="KW-0694">RNA-binding</keyword>